<dbReference type="PIRSF" id="PIRSF035875">
    <property type="entry name" value="RNase_BN"/>
    <property type="match status" value="1"/>
</dbReference>
<dbReference type="GO" id="GO:0005886">
    <property type="term" value="C:plasma membrane"/>
    <property type="evidence" value="ECO:0007669"/>
    <property type="project" value="UniProtKB-SubCell"/>
</dbReference>
<evidence type="ECO:0000256" key="1">
    <source>
        <dbReference type="ARBA" id="ARBA00004651"/>
    </source>
</evidence>
<accession>H7FWC2</accession>
<dbReference type="InterPro" id="IPR017039">
    <property type="entry name" value="Virul_fac_BrkB"/>
</dbReference>
<feature type="transmembrane region" description="Helical" evidence="6">
    <location>
        <begin position="47"/>
        <end position="70"/>
    </location>
</feature>
<dbReference type="EC" id="3.1.-.-" evidence="7"/>
<dbReference type="AlphaFoldDB" id="H7FWC2"/>
<comment type="subcellular location">
    <subcellularLocation>
        <location evidence="1">Cell membrane</location>
        <topology evidence="1">Multi-pass membrane protein</topology>
    </subcellularLocation>
</comment>
<evidence type="ECO:0000313" key="8">
    <source>
        <dbReference type="Proteomes" id="UP000005566"/>
    </source>
</evidence>
<evidence type="ECO:0000313" key="7">
    <source>
        <dbReference type="EMBL" id="EIA07197.1"/>
    </source>
</evidence>
<feature type="transmembrane region" description="Helical" evidence="6">
    <location>
        <begin position="259"/>
        <end position="284"/>
    </location>
</feature>
<dbReference type="GO" id="GO:0016787">
    <property type="term" value="F:hydrolase activity"/>
    <property type="evidence" value="ECO:0007669"/>
    <property type="project" value="UniProtKB-KW"/>
</dbReference>
<evidence type="ECO:0000256" key="4">
    <source>
        <dbReference type="ARBA" id="ARBA00022989"/>
    </source>
</evidence>
<name>H7FWC2_FLAFP</name>
<dbReference type="EMBL" id="AHKF01000032">
    <property type="protein sequence ID" value="EIA07197.1"/>
    <property type="molecule type" value="Genomic_DNA"/>
</dbReference>
<dbReference type="eggNOG" id="COG1295">
    <property type="taxonomic scope" value="Bacteria"/>
</dbReference>
<dbReference type="Pfam" id="PF03631">
    <property type="entry name" value="Virul_fac_BrkB"/>
    <property type="match status" value="1"/>
</dbReference>
<keyword evidence="3 6" id="KW-0812">Transmembrane</keyword>
<feature type="transmembrane region" description="Helical" evidence="6">
    <location>
        <begin position="230"/>
        <end position="253"/>
    </location>
</feature>
<evidence type="ECO:0000256" key="6">
    <source>
        <dbReference type="SAM" id="Phobius"/>
    </source>
</evidence>
<keyword evidence="8" id="KW-1185">Reference proteome</keyword>
<feature type="transmembrane region" description="Helical" evidence="6">
    <location>
        <begin position="197"/>
        <end position="218"/>
    </location>
</feature>
<organism evidence="7 8">
    <name type="scientific">Flavobacterium frigoris (strain PS1)</name>
    <dbReference type="NCBI Taxonomy" id="1086011"/>
    <lineage>
        <taxon>Bacteria</taxon>
        <taxon>Pseudomonadati</taxon>
        <taxon>Bacteroidota</taxon>
        <taxon>Flavobacteriia</taxon>
        <taxon>Flavobacteriales</taxon>
        <taxon>Flavobacteriaceae</taxon>
        <taxon>Flavobacterium</taxon>
    </lineage>
</organism>
<keyword evidence="5 6" id="KW-0472">Membrane</keyword>
<proteinExistence type="predicted"/>
<evidence type="ECO:0000256" key="5">
    <source>
        <dbReference type="ARBA" id="ARBA00023136"/>
    </source>
</evidence>
<feature type="transmembrane region" description="Helical" evidence="6">
    <location>
        <begin position="109"/>
        <end position="128"/>
    </location>
</feature>
<dbReference type="PANTHER" id="PTHR30213:SF1">
    <property type="entry name" value="INNER MEMBRANE PROTEIN YHJD"/>
    <property type="match status" value="1"/>
</dbReference>
<keyword evidence="7" id="KW-0378">Hydrolase</keyword>
<dbReference type="STRING" id="1086011.HJ01_03469"/>
<gene>
    <name evidence="7" type="ORF">HJ01_03469</name>
</gene>
<evidence type="ECO:0000256" key="3">
    <source>
        <dbReference type="ARBA" id="ARBA00022692"/>
    </source>
</evidence>
<feature type="transmembrane region" description="Helical" evidence="6">
    <location>
        <begin position="156"/>
        <end position="177"/>
    </location>
</feature>
<keyword evidence="2" id="KW-1003">Cell membrane</keyword>
<reference evidence="7 8" key="1">
    <citation type="journal article" date="2014" name="Acta Crystallogr. D">
        <title>Structure-based characterization and antifreeze properties of a hyperactive ice-binding protein from the Antarctic bacterium Flavobacterium frigoris PS1.</title>
        <authorList>
            <person name="Do H."/>
            <person name="Kim S.J."/>
            <person name="Kim H.J."/>
            <person name="Lee J.H."/>
        </authorList>
    </citation>
    <scope>NUCLEOTIDE SEQUENCE [LARGE SCALE GENOMIC DNA]</scope>
    <source>
        <strain evidence="7 8">PS1</strain>
    </source>
</reference>
<comment type="caution">
    <text evidence="7">The sequence shown here is derived from an EMBL/GenBank/DDBJ whole genome shotgun (WGS) entry which is preliminary data.</text>
</comment>
<dbReference type="Proteomes" id="UP000005566">
    <property type="component" value="Unassembled WGS sequence"/>
</dbReference>
<dbReference type="PATRIC" id="fig|1086011.3.peg.3400"/>
<dbReference type="PANTHER" id="PTHR30213">
    <property type="entry name" value="INNER MEMBRANE PROTEIN YHJD"/>
    <property type="match status" value="1"/>
</dbReference>
<dbReference type="NCBIfam" id="TIGR00765">
    <property type="entry name" value="yihY_not_rbn"/>
    <property type="match status" value="1"/>
</dbReference>
<keyword evidence="4 6" id="KW-1133">Transmembrane helix</keyword>
<evidence type="ECO:0000256" key="2">
    <source>
        <dbReference type="ARBA" id="ARBA00022475"/>
    </source>
</evidence>
<protein>
    <submittedName>
        <fullName evidence="7">Ribonuclease BN</fullName>
        <ecNumber evidence="7">3.1.-.-</ecNumber>
    </submittedName>
</protein>
<sequence length="313" mass="34753">MFTVSILNKIIQNSPKMQFKTKDIGKLLKMTFNGWNDKDPFRQSAVIAYYAIFSIPGLLVLVISIAGYFFGNESVNQNILKQISNTMGSETAIQISEILIKSTQSKSSFWGSFMGIIILLVGSTAVFVELQKTLNLIWHVKVIPKKGILTILKARLFSFGLILAIAFLLMVSLVVSAGLSSLGSWMRTYTHDYMISLFYVLHFIISLAVISILFALMFKILPDAKIKWKHVWLGSIVTGILFTIGQTVLAYYFSTANPASVYGVAGSVILILLWVSYSSMILFFGAEFTATYAKVYSGDIPPTEIAKVDNSKK</sequence>